<dbReference type="AlphaFoldDB" id="A0A4R7VYP2"/>
<keyword evidence="3" id="KW-0503">Monooxygenase</keyword>
<accession>A0A4R7VYP2</accession>
<dbReference type="SUPFAM" id="SSF51679">
    <property type="entry name" value="Bacterial luciferase-like"/>
    <property type="match status" value="1"/>
</dbReference>
<gene>
    <name evidence="3" type="ORF">CLV71_103551</name>
</gene>
<proteinExistence type="predicted"/>
<evidence type="ECO:0000256" key="1">
    <source>
        <dbReference type="ARBA" id="ARBA00023002"/>
    </source>
</evidence>
<dbReference type="EMBL" id="SOCP01000003">
    <property type="protein sequence ID" value="TDV55310.1"/>
    <property type="molecule type" value="Genomic_DNA"/>
</dbReference>
<dbReference type="PANTHER" id="PTHR43244:SF1">
    <property type="entry name" value="5,10-METHYLENETETRAHYDROMETHANOPTERIN REDUCTASE"/>
    <property type="match status" value="1"/>
</dbReference>
<dbReference type="RefSeq" id="WP_133902390.1">
    <property type="nucleotide sequence ID" value="NZ_SOCP01000003.1"/>
</dbReference>
<evidence type="ECO:0000259" key="2">
    <source>
        <dbReference type="Pfam" id="PF00296"/>
    </source>
</evidence>
<dbReference type="Gene3D" id="3.20.20.30">
    <property type="entry name" value="Luciferase-like domain"/>
    <property type="match status" value="1"/>
</dbReference>
<dbReference type="GO" id="GO:0016705">
    <property type="term" value="F:oxidoreductase activity, acting on paired donors, with incorporation or reduction of molecular oxygen"/>
    <property type="evidence" value="ECO:0007669"/>
    <property type="project" value="InterPro"/>
</dbReference>
<evidence type="ECO:0000313" key="4">
    <source>
        <dbReference type="Proteomes" id="UP000294927"/>
    </source>
</evidence>
<comment type="caution">
    <text evidence="3">The sequence shown here is derived from an EMBL/GenBank/DDBJ whole genome shotgun (WGS) entry which is preliminary data.</text>
</comment>
<evidence type="ECO:0000313" key="3">
    <source>
        <dbReference type="EMBL" id="TDV55310.1"/>
    </source>
</evidence>
<keyword evidence="4" id="KW-1185">Reference proteome</keyword>
<dbReference type="InterPro" id="IPR050564">
    <property type="entry name" value="F420-G6PD/mer"/>
</dbReference>
<dbReference type="Pfam" id="PF00296">
    <property type="entry name" value="Bac_luciferase"/>
    <property type="match status" value="1"/>
</dbReference>
<sequence length="267" mass="28473">MTKLGVVFRPQFAPERMREIASALDESGLDEVWLWEDCFLASGIASAVALLGFTERVRVGVGLLPVPLRNVALSAMEVATVERLFPGRATFAFGHGLQKWMGQAGVRAESPVTLLREYLVALKGLLAGETVTVSGRYVNLDAVRLERLPETPPPVISGAFGPKSLAMCAEVADGLILAASAGPDGVREMRATTDKPIIAYARAAFGAGAQERLDAEESPEYGRANDDVPGMIQEYVEAGVTTLVLQPTPDEPDLEGFVHIVAGLKQA</sequence>
<feature type="domain" description="Luciferase-like" evidence="2">
    <location>
        <begin position="11"/>
        <end position="193"/>
    </location>
</feature>
<dbReference type="CDD" id="cd01097">
    <property type="entry name" value="Tetrahydromethanopterin_reductase"/>
    <property type="match status" value="1"/>
</dbReference>
<keyword evidence="1" id="KW-0560">Oxidoreductase</keyword>
<dbReference type="Proteomes" id="UP000294927">
    <property type="component" value="Unassembled WGS sequence"/>
</dbReference>
<protein>
    <submittedName>
        <fullName evidence="3">Alkanesulfonate monooxygenase SsuD/methylene tetrahydromethanopterin reductase-like flavin-dependent oxidoreductase (Luciferase family)</fullName>
    </submittedName>
</protein>
<name>A0A4R7VYP2_9PSEU</name>
<organism evidence="3 4">
    <name type="scientific">Actinophytocola oryzae</name>
    <dbReference type="NCBI Taxonomy" id="502181"/>
    <lineage>
        <taxon>Bacteria</taxon>
        <taxon>Bacillati</taxon>
        <taxon>Actinomycetota</taxon>
        <taxon>Actinomycetes</taxon>
        <taxon>Pseudonocardiales</taxon>
        <taxon>Pseudonocardiaceae</taxon>
    </lineage>
</organism>
<dbReference type="PANTHER" id="PTHR43244">
    <property type="match status" value="1"/>
</dbReference>
<reference evidence="3 4" key="1">
    <citation type="submission" date="2019-03" db="EMBL/GenBank/DDBJ databases">
        <title>Genomic Encyclopedia of Archaeal and Bacterial Type Strains, Phase II (KMG-II): from individual species to whole genera.</title>
        <authorList>
            <person name="Goeker M."/>
        </authorList>
    </citation>
    <scope>NUCLEOTIDE SEQUENCE [LARGE SCALE GENOMIC DNA]</scope>
    <source>
        <strain evidence="3 4">DSM 45499</strain>
    </source>
</reference>
<dbReference type="InterPro" id="IPR011251">
    <property type="entry name" value="Luciferase-like_dom"/>
</dbReference>
<dbReference type="GO" id="GO:0004497">
    <property type="term" value="F:monooxygenase activity"/>
    <property type="evidence" value="ECO:0007669"/>
    <property type="project" value="UniProtKB-KW"/>
</dbReference>
<dbReference type="OrthoDB" id="675245at2"/>
<dbReference type="InterPro" id="IPR036661">
    <property type="entry name" value="Luciferase-like_sf"/>
</dbReference>